<protein>
    <recommendedName>
        <fullName evidence="2">Lipid/polyisoprenoid-binding YceI-like domain-containing protein</fullName>
    </recommendedName>
</protein>
<proteinExistence type="predicted"/>
<gene>
    <name evidence="3" type="ORF">DC20_00210</name>
</gene>
<dbReference type="Gene3D" id="2.40.128.110">
    <property type="entry name" value="Lipid/polyisoprenoid-binding, YceI-like"/>
    <property type="match status" value="1"/>
</dbReference>
<keyword evidence="4" id="KW-1185">Reference proteome</keyword>
<dbReference type="SMART" id="SM00867">
    <property type="entry name" value="YceI"/>
    <property type="match status" value="1"/>
</dbReference>
<evidence type="ECO:0000313" key="3">
    <source>
        <dbReference type="EMBL" id="ALI97701.1"/>
    </source>
</evidence>
<dbReference type="PANTHER" id="PTHR34406:SF1">
    <property type="entry name" value="PROTEIN YCEI"/>
    <property type="match status" value="1"/>
</dbReference>
<sequence length="206" mass="22725">MKKALLSLIVFSFALNLTSCEETEEITKTPYAIEEENSVVKWKGYSPTLYHDGSFKVTSSGVEVVDGKVKSGSFTIPIYSIQNFDLPDHVKSALLEHLKSPDFFNVVLHPNASFKITNVQPLASSTGGGAANDNYAVTGDFNMLGQTHAITFPARIIMEGSKIEMKADFQLDRTKWGMMYAADPALCEHHILPKVDISLDIKGHKQ</sequence>
<dbReference type="STRING" id="512763.DC20_00210"/>
<name>A0A0P0BZW8_9BACT</name>
<dbReference type="InterPro" id="IPR036761">
    <property type="entry name" value="TTHA0802/YceI-like_sf"/>
</dbReference>
<dbReference type="Pfam" id="PF04264">
    <property type="entry name" value="YceI"/>
    <property type="match status" value="1"/>
</dbReference>
<feature type="signal peptide" evidence="1">
    <location>
        <begin position="1"/>
        <end position="19"/>
    </location>
</feature>
<dbReference type="RefSeq" id="WP_062541986.1">
    <property type="nucleotide sequence ID" value="NZ_CP012643.1"/>
</dbReference>
<feature type="chain" id="PRO_5006042343" description="Lipid/polyisoprenoid-binding YceI-like domain-containing protein" evidence="1">
    <location>
        <begin position="20"/>
        <end position="206"/>
    </location>
</feature>
<dbReference type="Proteomes" id="UP000061382">
    <property type="component" value="Chromosome"/>
</dbReference>
<dbReference type="KEGG" id="rti:DC20_00210"/>
<accession>A0A0P0BZW8</accession>
<keyword evidence="1" id="KW-0732">Signal</keyword>
<dbReference type="PATRIC" id="fig|512763.3.peg.44"/>
<organism evidence="3 4">
    <name type="scientific">Rufibacter tibetensis</name>
    <dbReference type="NCBI Taxonomy" id="512763"/>
    <lineage>
        <taxon>Bacteria</taxon>
        <taxon>Pseudomonadati</taxon>
        <taxon>Bacteroidota</taxon>
        <taxon>Cytophagia</taxon>
        <taxon>Cytophagales</taxon>
        <taxon>Hymenobacteraceae</taxon>
        <taxon>Rufibacter</taxon>
    </lineage>
</organism>
<dbReference type="AlphaFoldDB" id="A0A0P0BZW8"/>
<dbReference type="OrthoDB" id="951410at2"/>
<evidence type="ECO:0000256" key="1">
    <source>
        <dbReference type="SAM" id="SignalP"/>
    </source>
</evidence>
<dbReference type="InterPro" id="IPR007372">
    <property type="entry name" value="Lipid/polyisoprenoid-bd_YceI"/>
</dbReference>
<dbReference type="PANTHER" id="PTHR34406">
    <property type="entry name" value="PROTEIN YCEI"/>
    <property type="match status" value="1"/>
</dbReference>
<reference evidence="3 4" key="1">
    <citation type="submission" date="2015-08" db="EMBL/GenBank/DDBJ databases">
        <title>Complete genome sequence of Rufibacter tibetensis strain 1351t, a radiation-resistant bacterium from tibet plateau.</title>
        <authorList>
            <person name="Dai J."/>
        </authorList>
    </citation>
    <scope>NUCLEOTIDE SEQUENCE [LARGE SCALE GENOMIC DNA]</scope>
    <source>
        <strain evidence="3 4">1351</strain>
    </source>
</reference>
<evidence type="ECO:0000313" key="4">
    <source>
        <dbReference type="Proteomes" id="UP000061382"/>
    </source>
</evidence>
<evidence type="ECO:0000259" key="2">
    <source>
        <dbReference type="SMART" id="SM00867"/>
    </source>
</evidence>
<dbReference type="SUPFAM" id="SSF101874">
    <property type="entry name" value="YceI-like"/>
    <property type="match status" value="1"/>
</dbReference>
<dbReference type="EMBL" id="CP012643">
    <property type="protein sequence ID" value="ALI97701.1"/>
    <property type="molecule type" value="Genomic_DNA"/>
</dbReference>
<feature type="domain" description="Lipid/polyisoprenoid-binding YceI-like" evidence="2">
    <location>
        <begin position="30"/>
        <end position="204"/>
    </location>
</feature>